<dbReference type="EMBL" id="JAZGLY010000004">
    <property type="protein sequence ID" value="MEE6187491.1"/>
    <property type="molecule type" value="Genomic_DNA"/>
</dbReference>
<evidence type="ECO:0000313" key="5">
    <source>
        <dbReference type="EMBL" id="MEE6187491.1"/>
    </source>
</evidence>
<dbReference type="RefSeq" id="WP_330974897.1">
    <property type="nucleotide sequence ID" value="NZ_JAZGLY010000004.1"/>
</dbReference>
<evidence type="ECO:0000313" key="6">
    <source>
        <dbReference type="Proteomes" id="UP001357452"/>
    </source>
</evidence>
<dbReference type="Proteomes" id="UP001357452">
    <property type="component" value="Unassembled WGS sequence"/>
</dbReference>
<dbReference type="PANTHER" id="PTHR18842:SF2">
    <property type="entry name" value="INTERLEUKIN-1 RECEPTOR-ASSOCIATED KINASE 1-BINDING PROTEIN 1"/>
    <property type="match status" value="1"/>
</dbReference>
<gene>
    <name evidence="5" type="ORF">V2H41_09410</name>
</gene>
<sequence length="228" mass="25449">MKKVLTALAVLFSISAFAQIGEKNFIDKNYIEVTGTSEIEIIPDKIYIQVVLAEKDSKNKNALSVQEKQMLQKLQELGIDTKKDVLIKDLTSNLKTGFLSKDILLNKQYQIIVKDGKTAGQVFLALEEIGISNASIEKLESSKIEEYRQEAKIKAIQAAKEKASLLCNTIGQKAGRALYIQEQEIMARPIYANTVMYAARAKEAADAADLNFESLKVEARVLCRFEIL</sequence>
<comment type="caution">
    <text evidence="5">The sequence shown here is derived from an EMBL/GenBank/DDBJ whole genome shotgun (WGS) entry which is preliminary data.</text>
</comment>
<evidence type="ECO:0000256" key="1">
    <source>
        <dbReference type="ARBA" id="ARBA00004496"/>
    </source>
</evidence>
<protein>
    <submittedName>
        <fullName evidence="5">SIMPL domain-containing protein</fullName>
    </submittedName>
</protein>
<accession>A0ABU7RHU1</accession>
<reference evidence="5 6" key="1">
    <citation type="submission" date="2024-01" db="EMBL/GenBank/DDBJ databases">
        <title>Niabella digestum sp. nov., isolated from waste digestion system.</title>
        <authorList>
            <person name="Zhang L."/>
        </authorList>
    </citation>
    <scope>NUCLEOTIDE SEQUENCE [LARGE SCALE GENOMIC DNA]</scope>
    <source>
        <strain evidence="5 6">A18</strain>
    </source>
</reference>
<dbReference type="PANTHER" id="PTHR18842">
    <property type="entry name" value="INTERLEUKIN-1 RECEPTOR-ASSOCIATED KINASE 1-BINDING PROTEIN 1"/>
    <property type="match status" value="1"/>
</dbReference>
<name>A0ABU7RHU1_9BACT</name>
<feature type="chain" id="PRO_5045137297" evidence="4">
    <location>
        <begin position="19"/>
        <end position="228"/>
    </location>
</feature>
<dbReference type="Gene3D" id="3.30.110.170">
    <property type="entry name" value="Protein of unknown function (DUF541), domain 1"/>
    <property type="match status" value="1"/>
</dbReference>
<comment type="subcellular location">
    <subcellularLocation>
        <location evidence="1">Cytoplasm</location>
    </subcellularLocation>
</comment>
<feature type="signal peptide" evidence="4">
    <location>
        <begin position="1"/>
        <end position="18"/>
    </location>
</feature>
<proteinExistence type="inferred from homology"/>
<dbReference type="InterPro" id="IPR007497">
    <property type="entry name" value="SIMPL/DUF541"/>
</dbReference>
<evidence type="ECO:0000256" key="3">
    <source>
        <dbReference type="ARBA" id="ARBA00022490"/>
    </source>
</evidence>
<keyword evidence="6" id="KW-1185">Reference proteome</keyword>
<comment type="similarity">
    <text evidence="2">Belongs to the IRAK1BP1 family.</text>
</comment>
<evidence type="ECO:0000256" key="2">
    <source>
        <dbReference type="ARBA" id="ARBA00005509"/>
    </source>
</evidence>
<keyword evidence="3" id="KW-0963">Cytoplasm</keyword>
<evidence type="ECO:0000256" key="4">
    <source>
        <dbReference type="SAM" id="SignalP"/>
    </source>
</evidence>
<dbReference type="Pfam" id="PF04402">
    <property type="entry name" value="SIMPL"/>
    <property type="match status" value="1"/>
</dbReference>
<keyword evidence="4" id="KW-0732">Signal</keyword>
<dbReference type="InterPro" id="IPR030312">
    <property type="entry name" value="IRAK1BP1"/>
</dbReference>
<organism evidence="5 6">
    <name type="scientific">Niabella digestorum</name>
    <dbReference type="NCBI Taxonomy" id="3117701"/>
    <lineage>
        <taxon>Bacteria</taxon>
        <taxon>Pseudomonadati</taxon>
        <taxon>Bacteroidota</taxon>
        <taxon>Chitinophagia</taxon>
        <taxon>Chitinophagales</taxon>
        <taxon>Chitinophagaceae</taxon>
        <taxon>Niabella</taxon>
    </lineage>
</organism>